<proteinExistence type="predicted"/>
<evidence type="ECO:0000313" key="2">
    <source>
        <dbReference type="Proteomes" id="UP000042958"/>
    </source>
</evidence>
<name>A0A0F7U3M7_PENBI</name>
<reference evidence="2" key="1">
    <citation type="journal article" date="2015" name="Genome Announc.">
        <title>Draft genome sequence of the fungus Penicillium brasilianum MG11.</title>
        <authorList>
            <person name="Horn F."/>
            <person name="Linde J."/>
            <person name="Mattern D.J."/>
            <person name="Walther G."/>
            <person name="Guthke R."/>
            <person name="Brakhage A.A."/>
            <person name="Valiante V."/>
        </authorList>
    </citation>
    <scope>NUCLEOTIDE SEQUENCE [LARGE SCALE GENOMIC DNA]</scope>
    <source>
        <strain evidence="2">MG11</strain>
    </source>
</reference>
<keyword evidence="2" id="KW-1185">Reference proteome</keyword>
<accession>A0A0F7U3M7</accession>
<organism evidence="1 2">
    <name type="scientific">Penicillium brasilianum</name>
    <dbReference type="NCBI Taxonomy" id="104259"/>
    <lineage>
        <taxon>Eukaryota</taxon>
        <taxon>Fungi</taxon>
        <taxon>Dikarya</taxon>
        <taxon>Ascomycota</taxon>
        <taxon>Pezizomycotina</taxon>
        <taxon>Eurotiomycetes</taxon>
        <taxon>Eurotiomycetidae</taxon>
        <taxon>Eurotiales</taxon>
        <taxon>Aspergillaceae</taxon>
        <taxon>Penicillium</taxon>
    </lineage>
</organism>
<gene>
    <name evidence="1" type="ORF">PMG11_11381</name>
</gene>
<dbReference type="AlphaFoldDB" id="A0A0F7U3M7"/>
<evidence type="ECO:0000313" key="1">
    <source>
        <dbReference type="EMBL" id="CEJ62896.1"/>
    </source>
</evidence>
<sequence length="234" mass="26275">MLPALLPSSAIAFAPRSPPHVVVNAMFPDWMKAKLKQVNRFRRPLNNSIQSALCLKTVLSQDNANWTLCSIMLPQGNVIDSLVFQIIHIEAYVVHVDMVSRNEVAFKLCQHTIDALVDFHQRVFLVDAADNAKSLWAKEAKLQRLQEEFVDAVNKFAFWTKSEVLLGLEQDGSGELLVDMSEKAKEKVIDLFKPLILPSSIVGTGYDWICPTVYNPMLADLDEEALAGSMWAYL</sequence>
<dbReference type="OrthoDB" id="4335883at2759"/>
<protein>
    <submittedName>
        <fullName evidence="1">Uncharacterized protein</fullName>
    </submittedName>
</protein>
<dbReference type="Proteomes" id="UP000042958">
    <property type="component" value="Unassembled WGS sequence"/>
</dbReference>
<dbReference type="STRING" id="104259.A0A0F7U3M7"/>
<dbReference type="EMBL" id="CDHK01000028">
    <property type="protein sequence ID" value="CEJ62896.1"/>
    <property type="molecule type" value="Genomic_DNA"/>
</dbReference>